<dbReference type="InParanoid" id="A0A517SBQ7"/>
<evidence type="ECO:0000313" key="1">
    <source>
        <dbReference type="EMBL" id="QDT53571.1"/>
    </source>
</evidence>
<name>A0A517SBQ7_9PLAN</name>
<dbReference type="Proteomes" id="UP000315700">
    <property type="component" value="Chromosome"/>
</dbReference>
<evidence type="ECO:0000313" key="2">
    <source>
        <dbReference type="Proteomes" id="UP000315700"/>
    </source>
</evidence>
<keyword evidence="2" id="KW-1185">Reference proteome</keyword>
<dbReference type="EMBL" id="CP036271">
    <property type="protein sequence ID" value="QDT53571.1"/>
    <property type="molecule type" value="Genomic_DNA"/>
</dbReference>
<dbReference type="KEGG" id="ccos:Pan44_15930"/>
<reference evidence="1 2" key="1">
    <citation type="submission" date="2019-02" db="EMBL/GenBank/DDBJ databases">
        <title>Deep-cultivation of Planctomycetes and their phenomic and genomic characterization uncovers novel biology.</title>
        <authorList>
            <person name="Wiegand S."/>
            <person name="Jogler M."/>
            <person name="Boedeker C."/>
            <person name="Pinto D."/>
            <person name="Vollmers J."/>
            <person name="Rivas-Marin E."/>
            <person name="Kohn T."/>
            <person name="Peeters S.H."/>
            <person name="Heuer A."/>
            <person name="Rast P."/>
            <person name="Oberbeckmann S."/>
            <person name="Bunk B."/>
            <person name="Jeske O."/>
            <person name="Meyerdierks A."/>
            <person name="Storesund J.E."/>
            <person name="Kallscheuer N."/>
            <person name="Luecker S."/>
            <person name="Lage O.M."/>
            <person name="Pohl T."/>
            <person name="Merkel B.J."/>
            <person name="Hornburger P."/>
            <person name="Mueller R.-W."/>
            <person name="Bruemmer F."/>
            <person name="Labrenz M."/>
            <person name="Spormann A.M."/>
            <person name="Op den Camp H."/>
            <person name="Overmann J."/>
            <person name="Amann R."/>
            <person name="Jetten M.S.M."/>
            <person name="Mascher T."/>
            <person name="Medema M.H."/>
            <person name="Devos D.P."/>
            <person name="Kaster A.-K."/>
            <person name="Ovreas L."/>
            <person name="Rohde M."/>
            <person name="Galperin M.Y."/>
            <person name="Jogler C."/>
        </authorList>
    </citation>
    <scope>NUCLEOTIDE SEQUENCE [LARGE SCALE GENOMIC DNA]</scope>
    <source>
        <strain evidence="1 2">Pan44</strain>
    </source>
</reference>
<dbReference type="RefSeq" id="WP_145028888.1">
    <property type="nucleotide sequence ID" value="NZ_CP036271.1"/>
</dbReference>
<accession>A0A517SBQ7</accession>
<dbReference type="AlphaFoldDB" id="A0A517SBQ7"/>
<organism evidence="1 2">
    <name type="scientific">Caulifigura coniformis</name>
    <dbReference type="NCBI Taxonomy" id="2527983"/>
    <lineage>
        <taxon>Bacteria</taxon>
        <taxon>Pseudomonadati</taxon>
        <taxon>Planctomycetota</taxon>
        <taxon>Planctomycetia</taxon>
        <taxon>Planctomycetales</taxon>
        <taxon>Planctomycetaceae</taxon>
        <taxon>Caulifigura</taxon>
    </lineage>
</organism>
<sequence length="104" mass="10911">MDAVITINGTNTNVISGITVGTNVGVAVRGDRGLKHRLGKRLLSHRSFAPAAAAAVSPPCAMPVPVSRMRYQRPTECSSSRWQASAAFELPAAAWAALVIARAL</sequence>
<proteinExistence type="predicted"/>
<gene>
    <name evidence="1" type="ORF">Pan44_15930</name>
</gene>
<protein>
    <submittedName>
        <fullName evidence="1">Uncharacterized protein</fullName>
    </submittedName>
</protein>